<dbReference type="Proteomes" id="UP001239111">
    <property type="component" value="Chromosome 1"/>
</dbReference>
<proteinExistence type="predicted"/>
<organism evidence="1 2">
    <name type="scientific">Eretmocerus hayati</name>
    <dbReference type="NCBI Taxonomy" id="131215"/>
    <lineage>
        <taxon>Eukaryota</taxon>
        <taxon>Metazoa</taxon>
        <taxon>Ecdysozoa</taxon>
        <taxon>Arthropoda</taxon>
        <taxon>Hexapoda</taxon>
        <taxon>Insecta</taxon>
        <taxon>Pterygota</taxon>
        <taxon>Neoptera</taxon>
        <taxon>Endopterygota</taxon>
        <taxon>Hymenoptera</taxon>
        <taxon>Apocrita</taxon>
        <taxon>Proctotrupomorpha</taxon>
        <taxon>Chalcidoidea</taxon>
        <taxon>Aphelinidae</taxon>
        <taxon>Aphelininae</taxon>
        <taxon>Eretmocerus</taxon>
    </lineage>
</organism>
<sequence length="115" mass="13085">MSAKYRLAQEILYGTIQRYPMLSFAVEEWSSTTSASEENENHVERRCSNLAGLPKMAANRCDSRKNGEASRSSSLALTATCSPSSAERRLDAHCRYRRFDRQRFLNFCDAGLAYF</sequence>
<evidence type="ECO:0000313" key="1">
    <source>
        <dbReference type="EMBL" id="KAJ8685578.1"/>
    </source>
</evidence>
<accession>A0ACC2PR39</accession>
<protein>
    <submittedName>
        <fullName evidence="1">Uncharacterized protein</fullName>
    </submittedName>
</protein>
<comment type="caution">
    <text evidence="1">The sequence shown here is derived from an EMBL/GenBank/DDBJ whole genome shotgun (WGS) entry which is preliminary data.</text>
</comment>
<gene>
    <name evidence="1" type="ORF">QAD02_021371</name>
</gene>
<dbReference type="EMBL" id="CM056741">
    <property type="protein sequence ID" value="KAJ8685578.1"/>
    <property type="molecule type" value="Genomic_DNA"/>
</dbReference>
<reference evidence="1" key="1">
    <citation type="submission" date="2023-04" db="EMBL/GenBank/DDBJ databases">
        <title>A chromosome-level genome assembly of the parasitoid wasp Eretmocerus hayati.</title>
        <authorList>
            <person name="Zhong Y."/>
            <person name="Liu S."/>
            <person name="Liu Y."/>
        </authorList>
    </citation>
    <scope>NUCLEOTIDE SEQUENCE</scope>
    <source>
        <strain evidence="1">ZJU_SS_LIU_2023</strain>
    </source>
</reference>
<name>A0ACC2PR39_9HYME</name>
<evidence type="ECO:0000313" key="2">
    <source>
        <dbReference type="Proteomes" id="UP001239111"/>
    </source>
</evidence>
<keyword evidence="2" id="KW-1185">Reference proteome</keyword>